<keyword evidence="3" id="KW-1185">Reference proteome</keyword>
<gene>
    <name evidence="2" type="ORF">CA983_06135</name>
</gene>
<dbReference type="EMBL" id="NGFN01000022">
    <property type="protein sequence ID" value="OUD04061.1"/>
    <property type="molecule type" value="Genomic_DNA"/>
</dbReference>
<dbReference type="InterPro" id="IPR027417">
    <property type="entry name" value="P-loop_NTPase"/>
</dbReference>
<feature type="domain" description="ATPase AAA-type core" evidence="1">
    <location>
        <begin position="351"/>
        <end position="422"/>
    </location>
</feature>
<dbReference type="SUPFAM" id="SSF52540">
    <property type="entry name" value="P-loop containing nucleoside triphosphate hydrolases"/>
    <property type="match status" value="1"/>
</dbReference>
<dbReference type="InterPro" id="IPR003959">
    <property type="entry name" value="ATPase_AAA_core"/>
</dbReference>
<dbReference type="Pfam" id="PF13304">
    <property type="entry name" value="AAA_21"/>
    <property type="match status" value="1"/>
</dbReference>
<protein>
    <recommendedName>
        <fullName evidence="1">ATPase AAA-type core domain-containing protein</fullName>
    </recommendedName>
</protein>
<accession>A0A243S8R8</accession>
<organism evidence="2 3">
    <name type="scientific">Streptomyces swartbergensis</name>
    <dbReference type="NCBI Taxonomy" id="487165"/>
    <lineage>
        <taxon>Bacteria</taxon>
        <taxon>Bacillati</taxon>
        <taxon>Actinomycetota</taxon>
        <taxon>Actinomycetes</taxon>
        <taxon>Kitasatosporales</taxon>
        <taxon>Streptomycetaceae</taxon>
        <taxon>Streptomyces</taxon>
    </lineage>
</organism>
<proteinExistence type="predicted"/>
<dbReference type="PANTHER" id="PTHR43581:SF2">
    <property type="entry name" value="EXCINUCLEASE ATPASE SUBUNIT"/>
    <property type="match status" value="1"/>
</dbReference>
<sequence>MQFTVVERGGRQPKDLRSHALLVRDAWNDFGFVTMFHLVVYDESGRRHGIGEVKIGEFGMQSGVEPSAKHPGRVVRVPESFEELGPRHFSLGQDDSYYERLRQLGDDVRRSVLSALKDIAFNDRIFDRAQHEKVTVESLMRFVKPAAVTEQYRRIAQGGARVSSFKVAYEAPAPAGGRGKPVVLHFSVSPNSRPSTNIHVLIGRNSVGKSFLLNRLTRAVGVYQADPREVGRIIESDRGGRSSFANLVSVTFSAFDEFPLISDDDVAISYAYVGLRVPSTSNRTPRVKTPSQLKDDFADSVEACLTGERSDRWAKTLRTLQYASAGFIEEDWVENFQDTQNATARRRKAKQLFAGLSSGHKVVLLTMTRLVEHVTERSLVVIDEPESHLHPPLLAAFIRTLSDLLTERNGLAVVATHSPVVLQEVPASCVWKLRRFGNHMAADRPTLETFGENVGVLTHEVFGLEVTDSGFHRDLKAAVRQGLSYESVLRRFSGQLGGEAKSIVRSLIAVRDTGEMEGQF</sequence>
<reference evidence="2 3" key="1">
    <citation type="submission" date="2017-05" db="EMBL/GenBank/DDBJ databases">
        <title>Biotechnological potential of actinobacteria isolated from South African environments.</title>
        <authorList>
            <person name="Le Roes-Hill M."/>
            <person name="Prins A."/>
            <person name="Durrell K.A."/>
        </authorList>
    </citation>
    <scope>NUCLEOTIDE SEQUENCE [LARGE SCALE GENOMIC DNA]</scope>
    <source>
        <strain evidence="2 3">HMC13</strain>
    </source>
</reference>
<evidence type="ECO:0000259" key="1">
    <source>
        <dbReference type="Pfam" id="PF13304"/>
    </source>
</evidence>
<dbReference type="PANTHER" id="PTHR43581">
    <property type="entry name" value="ATP/GTP PHOSPHATASE"/>
    <property type="match status" value="1"/>
</dbReference>
<dbReference type="InterPro" id="IPR051396">
    <property type="entry name" value="Bact_Antivir_Def_Nuclease"/>
</dbReference>
<dbReference type="Gene3D" id="3.40.50.300">
    <property type="entry name" value="P-loop containing nucleotide triphosphate hydrolases"/>
    <property type="match status" value="1"/>
</dbReference>
<dbReference type="RefSeq" id="WP_086599863.1">
    <property type="nucleotide sequence ID" value="NZ_NGFN01000022.1"/>
</dbReference>
<dbReference type="AlphaFoldDB" id="A0A243S8R8"/>
<dbReference type="GO" id="GO:0016887">
    <property type="term" value="F:ATP hydrolysis activity"/>
    <property type="evidence" value="ECO:0007669"/>
    <property type="project" value="InterPro"/>
</dbReference>
<evidence type="ECO:0000313" key="3">
    <source>
        <dbReference type="Proteomes" id="UP000195105"/>
    </source>
</evidence>
<name>A0A243S8R8_9ACTN</name>
<dbReference type="Proteomes" id="UP000195105">
    <property type="component" value="Unassembled WGS sequence"/>
</dbReference>
<evidence type="ECO:0000313" key="2">
    <source>
        <dbReference type="EMBL" id="OUD04061.1"/>
    </source>
</evidence>
<dbReference type="GO" id="GO:0005524">
    <property type="term" value="F:ATP binding"/>
    <property type="evidence" value="ECO:0007669"/>
    <property type="project" value="InterPro"/>
</dbReference>
<comment type="caution">
    <text evidence="2">The sequence shown here is derived from an EMBL/GenBank/DDBJ whole genome shotgun (WGS) entry which is preliminary data.</text>
</comment>